<dbReference type="GO" id="GO:0046872">
    <property type="term" value="F:metal ion binding"/>
    <property type="evidence" value="ECO:0007669"/>
    <property type="project" value="UniProtKB-KW"/>
</dbReference>
<evidence type="ECO:0000256" key="11">
    <source>
        <dbReference type="RuleBase" id="RU361216"/>
    </source>
</evidence>
<evidence type="ECO:0000256" key="2">
    <source>
        <dbReference type="ARBA" id="ARBA00022448"/>
    </source>
</evidence>
<keyword evidence="2 11" id="KW-0813">Transport</keyword>
<dbReference type="Gene3D" id="1.10.3860.10">
    <property type="entry name" value="Sodium:dicarboxylate symporter"/>
    <property type="match status" value="1"/>
</dbReference>
<dbReference type="PRINTS" id="PR00173">
    <property type="entry name" value="EDTRNSPORT"/>
</dbReference>
<dbReference type="AlphaFoldDB" id="I3J5K2"/>
<evidence type="ECO:0000256" key="7">
    <source>
        <dbReference type="ARBA" id="ARBA00022970"/>
    </source>
</evidence>
<keyword evidence="3" id="KW-1003">Cell membrane</keyword>
<evidence type="ECO:0000256" key="3">
    <source>
        <dbReference type="ARBA" id="ARBA00022475"/>
    </source>
</evidence>
<keyword evidence="6" id="KW-0479">Metal-binding</keyword>
<feature type="transmembrane region" description="Helical" evidence="11">
    <location>
        <begin position="110"/>
        <end position="132"/>
    </location>
</feature>
<keyword evidence="9" id="KW-0915">Sodium</keyword>
<dbReference type="PANTHER" id="PTHR11958">
    <property type="entry name" value="SODIUM/DICARBOXYLATE SYMPORTER-RELATED"/>
    <property type="match status" value="1"/>
</dbReference>
<reference evidence="14" key="1">
    <citation type="submission" date="2012-01" db="EMBL/GenBank/DDBJ databases">
        <title>The Genome Sequence of Oreochromis niloticus (Nile Tilapia).</title>
        <authorList>
            <consortium name="Broad Institute Genome Assembly Team"/>
            <consortium name="Broad Institute Sequencing Platform"/>
            <person name="Di Palma F."/>
            <person name="Johnson J."/>
            <person name="Lander E.S."/>
            <person name="Lindblad-Toh K."/>
        </authorList>
    </citation>
    <scope>NUCLEOTIDE SEQUENCE [LARGE SCALE GENOMIC DNA]</scope>
</reference>
<dbReference type="SUPFAM" id="SSF118215">
    <property type="entry name" value="Proton glutamate symport protein"/>
    <property type="match status" value="1"/>
</dbReference>
<dbReference type="KEGG" id="onl:100709518"/>
<accession>I3J5K2</accession>
<feature type="transmembrane region" description="Helical" evidence="11">
    <location>
        <begin position="251"/>
        <end position="272"/>
    </location>
</feature>
<evidence type="ECO:0000256" key="10">
    <source>
        <dbReference type="ARBA" id="ARBA00023136"/>
    </source>
</evidence>
<comment type="similarity">
    <text evidence="11">Belongs to the dicarboxylate/amino acid:cation symporter (DAACS) (TC 2.A.23) family.</text>
</comment>
<dbReference type="Pfam" id="PF00375">
    <property type="entry name" value="SDF"/>
    <property type="match status" value="1"/>
</dbReference>
<dbReference type="InterPro" id="IPR036458">
    <property type="entry name" value="Na:dicarbo_symporter_sf"/>
</dbReference>
<sequence length="532" mass="58107">MATNGREEESTAAAADAAIWRQRLLKCWNFVLVNKFLFLSLLGVAGGVILGLILKTYTHLTSVTRHYIGFPGEILMRMLQVVTVPLIVTSVVVGVSGLTVRASRRIAIRAVIYIMSSSLIAVITGMILVVIIKPGVDYVEDEEPEGEEDFSTVDALLDLLRNMVPQNLIQACFQQYKTSTVVVENEDDDQNSTVGMNATDVQLVGQYVEGTNMTGLIIWAFIFGLAINRIGETGDALVELLTVINEATKKIFNMILGYLPIGVLFMVTSHVVEVEDWETALSLGKFMGVVIFGLLIHGLVILPMIFFMFVRRNPLPVMRAVTPALVTAMLISSSSAALPLTFLCCEEKLRINRKVTRFMLPICTNTNMNGSALYEVVAVVFIAQLNRINLNLSQLITIAVTAAATSIGAGGIPATGAVTTLFVLTAVGLPAQDASILVAVEWLLDRCNTVVNVFSDCIGVSIIYEVSKKELEEHRQEMIQMDFSNAADVAPDQIQVHFSDRESENESLHTPPENPFSEFSDAAEQLDPNPSS</sequence>
<dbReference type="RefSeq" id="XP_013128523.1">
    <property type="nucleotide sequence ID" value="XM_013273069.3"/>
</dbReference>
<dbReference type="GeneTree" id="ENSGT00940000155397"/>
<dbReference type="PANTHER" id="PTHR11958:SF109">
    <property type="entry name" value="EXCITATORY AMINO ACID TRANSPORTER 3"/>
    <property type="match status" value="1"/>
</dbReference>
<evidence type="ECO:0000256" key="12">
    <source>
        <dbReference type="SAM" id="MobiDB-lite"/>
    </source>
</evidence>
<dbReference type="InterPro" id="IPR001991">
    <property type="entry name" value="Na-dicarboxylate_symporter"/>
</dbReference>
<dbReference type="OrthoDB" id="5877963at2759"/>
<reference evidence="13" key="3">
    <citation type="submission" date="2025-09" db="UniProtKB">
        <authorList>
            <consortium name="Ensembl"/>
        </authorList>
    </citation>
    <scope>IDENTIFICATION</scope>
</reference>
<dbReference type="HOGENOM" id="CLU_019375_3_2_1"/>
<protein>
    <recommendedName>
        <fullName evidence="11">Amino acid transporter</fullName>
    </recommendedName>
</protein>
<dbReference type="RefSeq" id="XP_013128522.1">
    <property type="nucleotide sequence ID" value="XM_013273068.2"/>
</dbReference>
<keyword evidence="11" id="KW-0769">Symport</keyword>
<organism evidence="13 14">
    <name type="scientific">Oreochromis niloticus</name>
    <name type="common">Nile tilapia</name>
    <name type="synonym">Tilapia nilotica</name>
    <dbReference type="NCBI Taxonomy" id="8128"/>
    <lineage>
        <taxon>Eukaryota</taxon>
        <taxon>Metazoa</taxon>
        <taxon>Chordata</taxon>
        <taxon>Craniata</taxon>
        <taxon>Vertebrata</taxon>
        <taxon>Euteleostomi</taxon>
        <taxon>Actinopterygii</taxon>
        <taxon>Neopterygii</taxon>
        <taxon>Teleostei</taxon>
        <taxon>Neoteleostei</taxon>
        <taxon>Acanthomorphata</taxon>
        <taxon>Ovalentaria</taxon>
        <taxon>Cichlomorphae</taxon>
        <taxon>Cichliformes</taxon>
        <taxon>Cichlidae</taxon>
        <taxon>African cichlids</taxon>
        <taxon>Pseudocrenilabrinae</taxon>
        <taxon>Oreochromini</taxon>
        <taxon>Oreochromis</taxon>
    </lineage>
</organism>
<dbReference type="GeneID" id="100709518"/>
<feature type="transmembrane region" description="Helical" evidence="11">
    <location>
        <begin position="74"/>
        <end position="98"/>
    </location>
</feature>
<name>I3J5K2_ORENI</name>
<evidence type="ECO:0000256" key="4">
    <source>
        <dbReference type="ARBA" id="ARBA00022553"/>
    </source>
</evidence>
<keyword evidence="14" id="KW-1185">Reference proteome</keyword>
<evidence type="ECO:0000313" key="14">
    <source>
        <dbReference type="Proteomes" id="UP000005207"/>
    </source>
</evidence>
<dbReference type="InterPro" id="IPR050746">
    <property type="entry name" value="DAACS"/>
</dbReference>
<comment type="subcellular location">
    <subcellularLocation>
        <location evidence="1">Cell membrane</location>
        <topology evidence="1">Multi-pass membrane protein</topology>
    </subcellularLocation>
    <subcellularLocation>
        <location evidence="11">Membrane</location>
        <topology evidence="11">Multi-pass membrane protein</topology>
    </subcellularLocation>
</comment>
<evidence type="ECO:0000256" key="9">
    <source>
        <dbReference type="ARBA" id="ARBA00023053"/>
    </source>
</evidence>
<keyword evidence="7" id="KW-0029">Amino-acid transport</keyword>
<evidence type="ECO:0000256" key="1">
    <source>
        <dbReference type="ARBA" id="ARBA00004651"/>
    </source>
</evidence>
<dbReference type="Proteomes" id="UP000005207">
    <property type="component" value="Linkage group LG6"/>
</dbReference>
<keyword evidence="4" id="KW-0597">Phosphoprotein</keyword>
<dbReference type="GO" id="GO:0033229">
    <property type="term" value="F:cysteine transmembrane transporter activity"/>
    <property type="evidence" value="ECO:0007669"/>
    <property type="project" value="TreeGrafter"/>
</dbReference>
<reference evidence="13" key="2">
    <citation type="submission" date="2025-08" db="UniProtKB">
        <authorList>
            <consortium name="Ensembl"/>
        </authorList>
    </citation>
    <scope>IDENTIFICATION</scope>
</reference>
<dbReference type="OMA" id="IVGCIGQ"/>
<dbReference type="GO" id="GO:0015501">
    <property type="term" value="F:glutamate:sodium symporter activity"/>
    <property type="evidence" value="ECO:0007669"/>
    <property type="project" value="TreeGrafter"/>
</dbReference>
<evidence type="ECO:0000256" key="6">
    <source>
        <dbReference type="ARBA" id="ARBA00022723"/>
    </source>
</evidence>
<keyword evidence="10 11" id="KW-0472">Membrane</keyword>
<feature type="region of interest" description="Disordered" evidence="12">
    <location>
        <begin position="494"/>
        <end position="532"/>
    </location>
</feature>
<evidence type="ECO:0000256" key="8">
    <source>
        <dbReference type="ARBA" id="ARBA00022989"/>
    </source>
</evidence>
<feature type="transmembrane region" description="Helical" evidence="11">
    <location>
        <begin position="213"/>
        <end position="230"/>
    </location>
</feature>
<feature type="transmembrane region" description="Helical" evidence="11">
    <location>
        <begin position="30"/>
        <end position="54"/>
    </location>
</feature>
<dbReference type="eggNOG" id="KOG3787">
    <property type="taxonomic scope" value="Eukaryota"/>
</dbReference>
<proteinExistence type="inferred from homology"/>
<dbReference type="GO" id="GO:0005886">
    <property type="term" value="C:plasma membrane"/>
    <property type="evidence" value="ECO:0007669"/>
    <property type="project" value="UniProtKB-SubCell"/>
</dbReference>
<keyword evidence="5 11" id="KW-0812">Transmembrane</keyword>
<dbReference type="Ensembl" id="ENSONIT00000004143.2">
    <property type="protein sequence ID" value="ENSONIP00000004142.1"/>
    <property type="gene ID" value="ENSONIG00000003298.2"/>
</dbReference>
<feature type="transmembrane region" description="Helical" evidence="11">
    <location>
        <begin position="284"/>
        <end position="309"/>
    </location>
</feature>
<feature type="compositionally biased region" description="Basic and acidic residues" evidence="12">
    <location>
        <begin position="498"/>
        <end position="507"/>
    </location>
</feature>
<keyword evidence="8 11" id="KW-1133">Transmembrane helix</keyword>
<dbReference type="GO" id="GO:0005313">
    <property type="term" value="F:L-glutamate transmembrane transporter activity"/>
    <property type="evidence" value="ECO:0007669"/>
    <property type="project" value="TreeGrafter"/>
</dbReference>
<dbReference type="InParanoid" id="I3J5K2"/>
<evidence type="ECO:0000313" key="13">
    <source>
        <dbReference type="Ensembl" id="ENSONIP00000004142.1"/>
    </source>
</evidence>
<evidence type="ECO:0000256" key="5">
    <source>
        <dbReference type="ARBA" id="ARBA00022692"/>
    </source>
</evidence>
<gene>
    <name evidence="13" type="primary">LOC100709518</name>
</gene>